<evidence type="ECO:0000313" key="4">
    <source>
        <dbReference type="Proteomes" id="UP000192739"/>
    </source>
</evidence>
<dbReference type="STRING" id="28445.BHQ20_02125"/>
<feature type="signal peptide" evidence="1">
    <location>
        <begin position="1"/>
        <end position="20"/>
    </location>
</feature>
<dbReference type="Proteomes" id="UP000192739">
    <property type="component" value="Unassembled WGS sequence"/>
</dbReference>
<sequence>MRFRCSVVAAALVALLTAGCTDVVNGLARPGANTKPHPLTGDALRQVLLDDSALADMLGQPFESDPDLPPRFGGGDKLLSPYGEVSPAECVGVVSLTNRNTYDGTPVVNVAHETWWHTSYTVKVISVAESVIALPSVKDASALFDKFTDQWKACNGKSVTLDGDDISFTDEVSDVRVANSVLAATLAESSSSTPTSRAVARALGVRVNCLVEVQVSFFSPQESDTGTGDPNTSAIEIARAMMDKITART</sequence>
<dbReference type="AlphaFoldDB" id="A0A1E3SNV7"/>
<gene>
    <name evidence="3" type="ORF">BST27_20785</name>
</gene>
<dbReference type="EMBL" id="MVHT01000065">
    <property type="protein sequence ID" value="ORA98472.1"/>
    <property type="molecule type" value="Genomic_DNA"/>
</dbReference>
<feature type="domain" description="PknH-like extracellular" evidence="2">
    <location>
        <begin position="40"/>
        <end position="244"/>
    </location>
</feature>
<dbReference type="RefSeq" id="WP_069417429.1">
    <property type="nucleotide sequence ID" value="NZ_CBCRZH010000139.1"/>
</dbReference>
<evidence type="ECO:0000259" key="2">
    <source>
        <dbReference type="Pfam" id="PF14032"/>
    </source>
</evidence>
<dbReference type="InterPro" id="IPR038232">
    <property type="entry name" value="PknH-like_Extracell_sf"/>
</dbReference>
<name>A0A1E3SNV7_MYCIE</name>
<evidence type="ECO:0000313" key="3">
    <source>
        <dbReference type="EMBL" id="ORA98472.1"/>
    </source>
</evidence>
<keyword evidence="4" id="KW-1185">Reference proteome</keyword>
<reference evidence="3 4" key="1">
    <citation type="submission" date="2017-02" db="EMBL/GenBank/DDBJ databases">
        <title>The new phylogeny of genus Mycobacterium.</title>
        <authorList>
            <person name="Tortoli E."/>
            <person name="Trovato A."/>
            <person name="Cirillo D.M."/>
        </authorList>
    </citation>
    <scope>NUCLEOTIDE SEQUENCE [LARGE SCALE GENOMIC DNA]</scope>
    <source>
        <strain evidence="3 4">DSM 44049</strain>
    </source>
</reference>
<dbReference type="InterPro" id="IPR026954">
    <property type="entry name" value="PknH-like_Extracell"/>
</dbReference>
<comment type="caution">
    <text evidence="3">The sequence shown here is derived from an EMBL/GenBank/DDBJ whole genome shotgun (WGS) entry which is preliminary data.</text>
</comment>
<protein>
    <recommendedName>
        <fullName evidence="2">PknH-like extracellular domain-containing protein</fullName>
    </recommendedName>
</protein>
<dbReference type="Gene3D" id="3.40.1000.70">
    <property type="entry name" value="PknH-like extracellular domain"/>
    <property type="match status" value="1"/>
</dbReference>
<proteinExistence type="predicted"/>
<dbReference type="PROSITE" id="PS51257">
    <property type="entry name" value="PROKAR_LIPOPROTEIN"/>
    <property type="match status" value="1"/>
</dbReference>
<keyword evidence="1" id="KW-0732">Signal</keyword>
<accession>A0A1E3SNV7</accession>
<feature type="chain" id="PRO_5014268104" description="PknH-like extracellular domain-containing protein" evidence="1">
    <location>
        <begin position="21"/>
        <end position="249"/>
    </location>
</feature>
<dbReference type="Pfam" id="PF14032">
    <property type="entry name" value="PknH_C"/>
    <property type="match status" value="1"/>
</dbReference>
<evidence type="ECO:0000256" key="1">
    <source>
        <dbReference type="SAM" id="SignalP"/>
    </source>
</evidence>
<dbReference type="OrthoDB" id="4736430at2"/>
<organism evidence="3 4">
    <name type="scientific">Mycobacterium intermedium</name>
    <dbReference type="NCBI Taxonomy" id="28445"/>
    <lineage>
        <taxon>Bacteria</taxon>
        <taxon>Bacillati</taxon>
        <taxon>Actinomycetota</taxon>
        <taxon>Actinomycetes</taxon>
        <taxon>Mycobacteriales</taxon>
        <taxon>Mycobacteriaceae</taxon>
        <taxon>Mycobacterium</taxon>
        <taxon>Mycobacterium simiae complex</taxon>
    </lineage>
</organism>